<reference evidence="3" key="4">
    <citation type="submission" date="2019-03" db="UniProtKB">
        <authorList>
            <consortium name="EnsemblPlants"/>
        </authorList>
    </citation>
    <scope>IDENTIFICATION</scope>
</reference>
<keyword evidence="4" id="KW-1185">Reference proteome</keyword>
<sequence length="177" mass="19374">PRSPCSAPPSLPFGAWPPPLLDPDRQVHHLHFRRPQSGDRDGCSRADLLPRPRCRCSSPLRSVRRSHRCRGGPSLPPMAMAMTSLQDVLQQIFEYNGSPVVEMVGKNCFAIASDYHLGVQLQTIATDFQRAFKIHGKLYISLSGLTTDAQTLQHGDSSAGRAAAGQPGVEELRGQDH</sequence>
<evidence type="ECO:0000313" key="4">
    <source>
        <dbReference type="Proteomes" id="UP000015105"/>
    </source>
</evidence>
<dbReference type="Proteomes" id="UP000015105">
    <property type="component" value="Chromosome 7D"/>
</dbReference>
<protein>
    <submittedName>
        <fullName evidence="3">Uncharacterized protein</fullName>
    </submittedName>
</protein>
<dbReference type="InterPro" id="IPR001353">
    <property type="entry name" value="Proteasome_sua/b"/>
</dbReference>
<dbReference type="GO" id="GO:0051603">
    <property type="term" value="P:proteolysis involved in protein catabolic process"/>
    <property type="evidence" value="ECO:0007669"/>
    <property type="project" value="InterPro"/>
</dbReference>
<dbReference type="Gene3D" id="3.60.20.10">
    <property type="entry name" value="Glutamine Phosphoribosylpyrophosphate, subunit 1, domain 1"/>
    <property type="match status" value="1"/>
</dbReference>
<dbReference type="SUPFAM" id="SSF56235">
    <property type="entry name" value="N-terminal nucleophile aminohydrolases (Ntn hydrolases)"/>
    <property type="match status" value="1"/>
</dbReference>
<reference evidence="3" key="5">
    <citation type="journal article" date="2021" name="G3 (Bethesda)">
        <title>Aegilops tauschii genome assembly Aet v5.0 features greater sequence contiguity and improved annotation.</title>
        <authorList>
            <person name="Wang L."/>
            <person name="Zhu T."/>
            <person name="Rodriguez J.C."/>
            <person name="Deal K.R."/>
            <person name="Dubcovsky J."/>
            <person name="McGuire P.E."/>
            <person name="Lux T."/>
            <person name="Spannagl M."/>
            <person name="Mayer K.F.X."/>
            <person name="Baldrich P."/>
            <person name="Meyers B.C."/>
            <person name="Huo N."/>
            <person name="Gu Y.Q."/>
            <person name="Zhou H."/>
            <person name="Devos K.M."/>
            <person name="Bennetzen J.L."/>
            <person name="Unver T."/>
            <person name="Budak H."/>
            <person name="Gulick P.J."/>
            <person name="Galiba G."/>
            <person name="Kalapos B."/>
            <person name="Nelson D.R."/>
            <person name="Li P."/>
            <person name="You F.M."/>
            <person name="Luo M.C."/>
            <person name="Dvorak J."/>
        </authorList>
    </citation>
    <scope>NUCLEOTIDE SEQUENCE [LARGE SCALE GENOMIC DNA]</scope>
    <source>
        <strain evidence="3">cv. AL8/78</strain>
    </source>
</reference>
<reference evidence="3" key="3">
    <citation type="journal article" date="2017" name="Nature">
        <title>Genome sequence of the progenitor of the wheat D genome Aegilops tauschii.</title>
        <authorList>
            <person name="Luo M.C."/>
            <person name="Gu Y.Q."/>
            <person name="Puiu D."/>
            <person name="Wang H."/>
            <person name="Twardziok S.O."/>
            <person name="Deal K.R."/>
            <person name="Huo N."/>
            <person name="Zhu T."/>
            <person name="Wang L."/>
            <person name="Wang Y."/>
            <person name="McGuire P.E."/>
            <person name="Liu S."/>
            <person name="Long H."/>
            <person name="Ramasamy R.K."/>
            <person name="Rodriguez J.C."/>
            <person name="Van S.L."/>
            <person name="Yuan L."/>
            <person name="Wang Z."/>
            <person name="Xia Z."/>
            <person name="Xiao L."/>
            <person name="Anderson O.D."/>
            <person name="Ouyang S."/>
            <person name="Liang Y."/>
            <person name="Zimin A.V."/>
            <person name="Pertea G."/>
            <person name="Qi P."/>
            <person name="Bennetzen J.L."/>
            <person name="Dai X."/>
            <person name="Dawson M.W."/>
            <person name="Muller H.G."/>
            <person name="Kugler K."/>
            <person name="Rivarola-Duarte L."/>
            <person name="Spannagl M."/>
            <person name="Mayer K.F.X."/>
            <person name="Lu F.H."/>
            <person name="Bevan M.W."/>
            <person name="Leroy P."/>
            <person name="Li P."/>
            <person name="You F.M."/>
            <person name="Sun Q."/>
            <person name="Liu Z."/>
            <person name="Lyons E."/>
            <person name="Wicker T."/>
            <person name="Salzberg S.L."/>
            <person name="Devos K.M."/>
            <person name="Dvorak J."/>
        </authorList>
    </citation>
    <scope>NUCLEOTIDE SEQUENCE [LARGE SCALE GENOMIC DNA]</scope>
    <source>
        <strain evidence="3">cv. AL8/78</strain>
    </source>
</reference>
<feature type="region of interest" description="Disordered" evidence="2">
    <location>
        <begin position="153"/>
        <end position="177"/>
    </location>
</feature>
<dbReference type="PANTHER" id="PTHR32194">
    <property type="entry name" value="METALLOPROTEASE TLDD"/>
    <property type="match status" value="1"/>
</dbReference>
<dbReference type="PANTHER" id="PTHR32194:SF10">
    <property type="entry name" value="PROTEASOME SUBUNIT BETA TYPE-3"/>
    <property type="match status" value="1"/>
</dbReference>
<evidence type="ECO:0000256" key="2">
    <source>
        <dbReference type="SAM" id="MobiDB-lite"/>
    </source>
</evidence>
<dbReference type="AlphaFoldDB" id="A0A453R8M6"/>
<dbReference type="InterPro" id="IPR029055">
    <property type="entry name" value="Ntn_hydrolases_N"/>
</dbReference>
<dbReference type="InterPro" id="IPR023333">
    <property type="entry name" value="Proteasome_suB-type"/>
</dbReference>
<organism evidence="3 4">
    <name type="scientific">Aegilops tauschii subsp. strangulata</name>
    <name type="common">Goatgrass</name>
    <dbReference type="NCBI Taxonomy" id="200361"/>
    <lineage>
        <taxon>Eukaryota</taxon>
        <taxon>Viridiplantae</taxon>
        <taxon>Streptophyta</taxon>
        <taxon>Embryophyta</taxon>
        <taxon>Tracheophyta</taxon>
        <taxon>Spermatophyta</taxon>
        <taxon>Magnoliopsida</taxon>
        <taxon>Liliopsida</taxon>
        <taxon>Poales</taxon>
        <taxon>Poaceae</taxon>
        <taxon>BOP clade</taxon>
        <taxon>Pooideae</taxon>
        <taxon>Triticodae</taxon>
        <taxon>Triticeae</taxon>
        <taxon>Triticinae</taxon>
        <taxon>Aegilops</taxon>
    </lineage>
</organism>
<evidence type="ECO:0000256" key="1">
    <source>
        <dbReference type="ARBA" id="ARBA00026071"/>
    </source>
</evidence>
<name>A0A453R8M6_AEGTS</name>
<reference evidence="4" key="1">
    <citation type="journal article" date="2014" name="Science">
        <title>Ancient hybridizations among the ancestral genomes of bread wheat.</title>
        <authorList>
            <consortium name="International Wheat Genome Sequencing Consortium,"/>
            <person name="Marcussen T."/>
            <person name="Sandve S.R."/>
            <person name="Heier L."/>
            <person name="Spannagl M."/>
            <person name="Pfeifer M."/>
            <person name="Jakobsen K.S."/>
            <person name="Wulff B.B."/>
            <person name="Steuernagel B."/>
            <person name="Mayer K.F."/>
            <person name="Olsen O.A."/>
        </authorList>
    </citation>
    <scope>NUCLEOTIDE SEQUENCE [LARGE SCALE GENOMIC DNA]</scope>
    <source>
        <strain evidence="4">cv. AL8/78</strain>
    </source>
</reference>
<dbReference type="GO" id="GO:0005737">
    <property type="term" value="C:cytoplasm"/>
    <property type="evidence" value="ECO:0007669"/>
    <property type="project" value="TreeGrafter"/>
</dbReference>
<dbReference type="STRING" id="200361.A0A453R8M6"/>
<comment type="subunit">
    <text evidence="1">The 26S proteasome consists of a 20S proteasome core and two 19S regulatory subunits. The 20S proteasome core is composed of 28 subunits that are arranged in four stacked rings, resulting in a barrel-shaped structure. The two end rings are each formed by seven alpha subunits, and the two central rings are each formed by seven beta subunits. The catalytic chamber with the active sites is on the inside of the barrel.</text>
</comment>
<dbReference type="Pfam" id="PF00227">
    <property type="entry name" value="Proteasome"/>
    <property type="match status" value="1"/>
</dbReference>
<proteinExistence type="predicted"/>
<evidence type="ECO:0000313" key="3">
    <source>
        <dbReference type="EnsemblPlants" id="AET7Gv20500600.12"/>
    </source>
</evidence>
<dbReference type="GO" id="GO:0005839">
    <property type="term" value="C:proteasome core complex"/>
    <property type="evidence" value="ECO:0007669"/>
    <property type="project" value="InterPro"/>
</dbReference>
<dbReference type="Gramene" id="AET7Gv20500600.12">
    <property type="protein sequence ID" value="AET7Gv20500600.12"/>
    <property type="gene ID" value="AET7Gv20500600"/>
</dbReference>
<accession>A0A453R8M6</accession>
<dbReference type="EnsemblPlants" id="AET7Gv20500600.12">
    <property type="protein sequence ID" value="AET7Gv20500600.12"/>
    <property type="gene ID" value="AET7Gv20500600"/>
</dbReference>
<reference evidence="4" key="2">
    <citation type="journal article" date="2017" name="Nat. Plants">
        <title>The Aegilops tauschii genome reveals multiple impacts of transposons.</title>
        <authorList>
            <person name="Zhao G."/>
            <person name="Zou C."/>
            <person name="Li K."/>
            <person name="Wang K."/>
            <person name="Li T."/>
            <person name="Gao L."/>
            <person name="Zhang X."/>
            <person name="Wang H."/>
            <person name="Yang Z."/>
            <person name="Liu X."/>
            <person name="Jiang W."/>
            <person name="Mao L."/>
            <person name="Kong X."/>
            <person name="Jiao Y."/>
            <person name="Jia J."/>
        </authorList>
    </citation>
    <scope>NUCLEOTIDE SEQUENCE [LARGE SCALE GENOMIC DNA]</scope>
    <source>
        <strain evidence="4">cv. AL8/78</strain>
    </source>
</reference>